<dbReference type="AlphaFoldDB" id="A0A923S1B6"/>
<gene>
    <name evidence="4" type="ORF">H8R02_03470</name>
</gene>
<comment type="caution">
    <text evidence="4">The sequence shown here is derived from an EMBL/GenBank/DDBJ whole genome shotgun (WGS) entry which is preliminary data.</text>
</comment>
<dbReference type="PANTHER" id="PTHR35936:SF19">
    <property type="entry name" value="AMINO-ACID-BINDING PROTEIN YXEM-RELATED"/>
    <property type="match status" value="1"/>
</dbReference>
<dbReference type="EMBL" id="JACORU010000001">
    <property type="protein sequence ID" value="MBC5763493.1"/>
    <property type="molecule type" value="Genomic_DNA"/>
</dbReference>
<evidence type="ECO:0000259" key="3">
    <source>
        <dbReference type="SMART" id="SM00062"/>
    </source>
</evidence>
<sequence>MGIQEASKPAARCSHSGRPFAHIRAALATLGLCAASWVALAQAPAAPAASAAPSATPPAAAAAAAAPASAPKPAQAPVPLAGIGSTLVKVPDGRMLAPDIARIVSRGELIVAMLGVDTPPFFYEKNGELVGVEVDLAKAIAKELGVAVRFNRSAKSFNAVVDIVARGDADIALSKLSRTLARTQIISFTQPYLVMNHALILNRVKFAQFARERALPEVIRGFTGSVGVIAKSSFSDYARRNFPNAKIVEYPGWPDVLKALEKGEVIGAYRDEFEVKRILKADPTASLHLRTVTFKDLEDTLGIAVGINDHVLLAFLNEYLSQRVEKLNTAKVLAALEK</sequence>
<feature type="domain" description="Solute-binding protein family 3/N-terminal" evidence="3">
    <location>
        <begin position="108"/>
        <end position="333"/>
    </location>
</feature>
<evidence type="ECO:0000256" key="1">
    <source>
        <dbReference type="ARBA" id="ARBA00022729"/>
    </source>
</evidence>
<keyword evidence="1 2" id="KW-0732">Signal</keyword>
<dbReference type="Gene3D" id="3.40.190.10">
    <property type="entry name" value="Periplasmic binding protein-like II"/>
    <property type="match status" value="2"/>
</dbReference>
<dbReference type="InterPro" id="IPR001638">
    <property type="entry name" value="Solute-binding_3/MltF_N"/>
</dbReference>
<keyword evidence="5" id="KW-1185">Reference proteome</keyword>
<dbReference type="SUPFAM" id="SSF53850">
    <property type="entry name" value="Periplasmic binding protein-like II"/>
    <property type="match status" value="1"/>
</dbReference>
<dbReference type="Proteomes" id="UP000596827">
    <property type="component" value="Unassembled WGS sequence"/>
</dbReference>
<organism evidence="4 5">
    <name type="scientific">Ramlibacter albus</name>
    <dbReference type="NCBI Taxonomy" id="2079448"/>
    <lineage>
        <taxon>Bacteria</taxon>
        <taxon>Pseudomonadati</taxon>
        <taxon>Pseudomonadota</taxon>
        <taxon>Betaproteobacteria</taxon>
        <taxon>Burkholderiales</taxon>
        <taxon>Comamonadaceae</taxon>
        <taxon>Ramlibacter</taxon>
    </lineage>
</organism>
<dbReference type="SMART" id="SM00062">
    <property type="entry name" value="PBPb"/>
    <property type="match status" value="1"/>
</dbReference>
<feature type="signal peptide" evidence="2">
    <location>
        <begin position="1"/>
        <end position="41"/>
    </location>
</feature>
<evidence type="ECO:0000313" key="5">
    <source>
        <dbReference type="Proteomes" id="UP000596827"/>
    </source>
</evidence>
<dbReference type="Pfam" id="PF00497">
    <property type="entry name" value="SBP_bac_3"/>
    <property type="match status" value="1"/>
</dbReference>
<dbReference type="CDD" id="cd13530">
    <property type="entry name" value="PBP2_peptides_like"/>
    <property type="match status" value="1"/>
</dbReference>
<feature type="chain" id="PRO_5037526977" evidence="2">
    <location>
        <begin position="42"/>
        <end position="338"/>
    </location>
</feature>
<proteinExistence type="predicted"/>
<dbReference type="PANTHER" id="PTHR35936">
    <property type="entry name" value="MEMBRANE-BOUND LYTIC MUREIN TRANSGLYCOSYLASE F"/>
    <property type="match status" value="1"/>
</dbReference>
<reference evidence="4" key="1">
    <citation type="submission" date="2020-08" db="EMBL/GenBank/DDBJ databases">
        <title>Ramlibacter sp. GTP1 16S ribosomal RNA gene genome sequencing and assembly.</title>
        <authorList>
            <person name="Kang M."/>
        </authorList>
    </citation>
    <scope>NUCLEOTIDE SEQUENCE</scope>
    <source>
        <strain evidence="4">GTP1</strain>
    </source>
</reference>
<name>A0A923S1B6_9BURK</name>
<protein>
    <submittedName>
        <fullName evidence="4">Amino acid ABC transporter substrate-binding protein</fullName>
    </submittedName>
</protein>
<accession>A0A923S1B6</accession>
<evidence type="ECO:0000313" key="4">
    <source>
        <dbReference type="EMBL" id="MBC5763493.1"/>
    </source>
</evidence>
<evidence type="ECO:0000256" key="2">
    <source>
        <dbReference type="SAM" id="SignalP"/>
    </source>
</evidence>